<dbReference type="GO" id="GO:0046872">
    <property type="term" value="F:metal ion binding"/>
    <property type="evidence" value="ECO:0007669"/>
    <property type="project" value="UniProtKB-KW"/>
</dbReference>
<evidence type="ECO:0000256" key="2">
    <source>
        <dbReference type="ARBA" id="ARBA00022723"/>
    </source>
</evidence>
<sequence>MEIEQLHLWARWLQLQRDRFIVVTKLEEEQRRRTRRRRQQRHREIRVRQWLTRRPLYGQYERLLQDLNRDDPNGYKNFLRVDADMFGELLNRIPHRIEKQNTNFTRNLTDEERIFNYRLSHASRLVEKAFGILAMRFQCLLGCLNQSPETIDSIILACITLHNLLRIRNPFIARQTIDHEDAYNQLQPGEWRQGRQMTDGDHTHGRNAVTSAGVRQRDYFKHYFNSPAGLVDWQENMI</sequence>
<accession>A0A6J8C815</accession>
<reference evidence="4 5" key="1">
    <citation type="submission" date="2020-06" db="EMBL/GenBank/DDBJ databases">
        <authorList>
            <person name="Li R."/>
            <person name="Bekaert M."/>
        </authorList>
    </citation>
    <scope>NUCLEOTIDE SEQUENCE [LARGE SCALE GENOMIC DNA]</scope>
    <source>
        <strain evidence="5">wild</strain>
    </source>
</reference>
<keyword evidence="2" id="KW-0479">Metal-binding</keyword>
<evidence type="ECO:0000259" key="3">
    <source>
        <dbReference type="Pfam" id="PF13359"/>
    </source>
</evidence>
<dbReference type="Pfam" id="PF13359">
    <property type="entry name" value="DDE_Tnp_4"/>
    <property type="match status" value="1"/>
</dbReference>
<dbReference type="OrthoDB" id="6118955at2759"/>
<evidence type="ECO:0000256" key="1">
    <source>
        <dbReference type="ARBA" id="ARBA00001968"/>
    </source>
</evidence>
<feature type="domain" description="DDE Tnp4" evidence="3">
    <location>
        <begin position="106"/>
        <end position="163"/>
    </location>
</feature>
<comment type="cofactor">
    <cofactor evidence="1">
        <name>a divalent metal cation</name>
        <dbReference type="ChEBI" id="CHEBI:60240"/>
    </cofactor>
</comment>
<protein>
    <recommendedName>
        <fullName evidence="3">DDE Tnp4 domain-containing protein</fullName>
    </recommendedName>
</protein>
<evidence type="ECO:0000313" key="5">
    <source>
        <dbReference type="Proteomes" id="UP000507470"/>
    </source>
</evidence>
<dbReference type="AlphaFoldDB" id="A0A6J8C815"/>
<name>A0A6J8C815_MYTCO</name>
<keyword evidence="5" id="KW-1185">Reference proteome</keyword>
<dbReference type="EMBL" id="CACVKT020004831">
    <property type="protein sequence ID" value="CAC5391822.1"/>
    <property type="molecule type" value="Genomic_DNA"/>
</dbReference>
<organism evidence="4 5">
    <name type="scientific">Mytilus coruscus</name>
    <name type="common">Sea mussel</name>
    <dbReference type="NCBI Taxonomy" id="42192"/>
    <lineage>
        <taxon>Eukaryota</taxon>
        <taxon>Metazoa</taxon>
        <taxon>Spiralia</taxon>
        <taxon>Lophotrochozoa</taxon>
        <taxon>Mollusca</taxon>
        <taxon>Bivalvia</taxon>
        <taxon>Autobranchia</taxon>
        <taxon>Pteriomorphia</taxon>
        <taxon>Mytilida</taxon>
        <taxon>Mytiloidea</taxon>
        <taxon>Mytilidae</taxon>
        <taxon>Mytilinae</taxon>
        <taxon>Mytilus</taxon>
    </lineage>
</organism>
<dbReference type="InterPro" id="IPR027806">
    <property type="entry name" value="HARBI1_dom"/>
</dbReference>
<proteinExistence type="predicted"/>
<evidence type="ECO:0000313" key="4">
    <source>
        <dbReference type="EMBL" id="CAC5391822.1"/>
    </source>
</evidence>
<dbReference type="Proteomes" id="UP000507470">
    <property type="component" value="Unassembled WGS sequence"/>
</dbReference>
<gene>
    <name evidence="4" type="ORF">MCOR_26803</name>
</gene>